<protein>
    <submittedName>
        <fullName evidence="3">Uncharacterized protein</fullName>
    </submittedName>
</protein>
<keyword evidence="2" id="KW-0732">Signal</keyword>
<feature type="region of interest" description="Disordered" evidence="1">
    <location>
        <begin position="49"/>
        <end position="79"/>
    </location>
</feature>
<keyword evidence="4" id="KW-1185">Reference proteome</keyword>
<dbReference type="EMBL" id="KV135759">
    <property type="protein sequence ID" value="KZT76288.1"/>
    <property type="molecule type" value="Genomic_DNA"/>
</dbReference>
<reference evidence="3 4" key="1">
    <citation type="journal article" date="2015" name="Proc. Natl. Acad. Sci. U.S.A.">
        <title>The resurrection genome of Boea hygrometrica: A blueprint for survival of dehydration.</title>
        <authorList>
            <person name="Xiao L."/>
            <person name="Yang G."/>
            <person name="Zhang L."/>
            <person name="Yang X."/>
            <person name="Zhao S."/>
            <person name="Ji Z."/>
            <person name="Zhou Q."/>
            <person name="Hu M."/>
            <person name="Wang Y."/>
            <person name="Chen M."/>
            <person name="Xu Y."/>
            <person name="Jin H."/>
            <person name="Xiao X."/>
            <person name="Hu G."/>
            <person name="Bao F."/>
            <person name="Hu Y."/>
            <person name="Wan P."/>
            <person name="Li L."/>
            <person name="Deng X."/>
            <person name="Kuang T."/>
            <person name="Xiang C."/>
            <person name="Zhu J.K."/>
            <person name="Oliver M.J."/>
            <person name="He Y."/>
        </authorList>
    </citation>
    <scope>NUCLEOTIDE SEQUENCE [LARGE SCALE GENOMIC DNA]</scope>
    <source>
        <strain evidence="4">cv. XS01</strain>
    </source>
</reference>
<feature type="compositionally biased region" description="Basic residues" evidence="1">
    <location>
        <begin position="64"/>
        <end position="79"/>
    </location>
</feature>
<gene>
    <name evidence="3" type="ORF">F511_46687</name>
</gene>
<dbReference type="Proteomes" id="UP000250235">
    <property type="component" value="Unassembled WGS sequence"/>
</dbReference>
<feature type="signal peptide" evidence="2">
    <location>
        <begin position="1"/>
        <end position="22"/>
    </location>
</feature>
<accession>A0A2Z6ZZS1</accession>
<feature type="chain" id="PRO_5016299184" evidence="2">
    <location>
        <begin position="23"/>
        <end position="91"/>
    </location>
</feature>
<dbReference type="AlphaFoldDB" id="A0A2Z6ZZS1"/>
<evidence type="ECO:0000313" key="4">
    <source>
        <dbReference type="Proteomes" id="UP000250235"/>
    </source>
</evidence>
<evidence type="ECO:0000256" key="2">
    <source>
        <dbReference type="SAM" id="SignalP"/>
    </source>
</evidence>
<name>A0A2Z6ZZS1_9LAMI</name>
<evidence type="ECO:0000313" key="3">
    <source>
        <dbReference type="EMBL" id="KZT76288.1"/>
    </source>
</evidence>
<proteinExistence type="predicted"/>
<evidence type="ECO:0000256" key="1">
    <source>
        <dbReference type="SAM" id="MobiDB-lite"/>
    </source>
</evidence>
<sequence>MHAGRAWWPTVASIRALRCALAAHGGRKLGVAFAHGRVMKGRQAARRAPRLAQYVAPQSGASRAMRRAQHGGGGRRRAAVVRCVSRHRCDG</sequence>
<organism evidence="3 4">
    <name type="scientific">Dorcoceras hygrometricum</name>
    <dbReference type="NCBI Taxonomy" id="472368"/>
    <lineage>
        <taxon>Eukaryota</taxon>
        <taxon>Viridiplantae</taxon>
        <taxon>Streptophyta</taxon>
        <taxon>Embryophyta</taxon>
        <taxon>Tracheophyta</taxon>
        <taxon>Spermatophyta</taxon>
        <taxon>Magnoliopsida</taxon>
        <taxon>eudicotyledons</taxon>
        <taxon>Gunneridae</taxon>
        <taxon>Pentapetalae</taxon>
        <taxon>asterids</taxon>
        <taxon>lamiids</taxon>
        <taxon>Lamiales</taxon>
        <taxon>Gesneriaceae</taxon>
        <taxon>Didymocarpoideae</taxon>
        <taxon>Trichosporeae</taxon>
        <taxon>Loxocarpinae</taxon>
        <taxon>Dorcoceras</taxon>
    </lineage>
</organism>